<accession>A0A6P2RN82</accession>
<evidence type="ECO:0000313" key="3">
    <source>
        <dbReference type="Proteomes" id="UP000494218"/>
    </source>
</evidence>
<reference evidence="2 3" key="1">
    <citation type="submission" date="2019-09" db="EMBL/GenBank/DDBJ databases">
        <authorList>
            <person name="Depoorter E."/>
        </authorList>
    </citation>
    <scope>NUCLEOTIDE SEQUENCE [LARGE SCALE GENOMIC DNA]</scope>
    <source>
        <strain evidence="2">LMG 23254</strain>
    </source>
</reference>
<feature type="compositionally biased region" description="Pro residues" evidence="1">
    <location>
        <begin position="295"/>
        <end position="306"/>
    </location>
</feature>
<dbReference type="EMBL" id="CABVPW010000046">
    <property type="protein sequence ID" value="VWC38548.1"/>
    <property type="molecule type" value="Genomic_DNA"/>
</dbReference>
<feature type="compositionally biased region" description="Low complexity" evidence="1">
    <location>
        <begin position="50"/>
        <end position="62"/>
    </location>
</feature>
<feature type="region of interest" description="Disordered" evidence="1">
    <location>
        <begin position="1"/>
        <end position="65"/>
    </location>
</feature>
<gene>
    <name evidence="2" type="ORF">BLA23254_06791</name>
</gene>
<protein>
    <submittedName>
        <fullName evidence="2">Uncharacterized protein</fullName>
    </submittedName>
</protein>
<name>A0A6P2RN82_BURL3</name>
<evidence type="ECO:0000313" key="2">
    <source>
        <dbReference type="EMBL" id="VWC38548.1"/>
    </source>
</evidence>
<sequence>MKPSFDPSVSTSPEGDQVASRPSGDVPAGKTPPRHAVESLPPALSLLRNSPGPSGPASRPSSFRVPGSVQAPVVLAPIPRHAEPVASLDLKRPANPAHDSSPFRVPREPAPASEQASAWGRMANRAGHGAQWQETRNPWGALRNPPGPSSPASRPSSFRVPGSVQAPVVLAPIPRHAAPDASLDLKRPANPAHDSSPFRVPKEPAPASEQASAWGRMANRAGHGAQWQGTRNPRDEIRRRLESKMDKPRNPEYLAGPHAVAESREVIRKRKESEMETPRTPQYPSVFPASGHPVSAPPPSEPPATSPPIRWRTNPETGEKVEWKPINSAEDDVDEHVKAHALRLRERITGRADSRELDVNNPLDARCLDAALQGTEVVDLRGIEGHDRTARRTPDAH</sequence>
<proteinExistence type="predicted"/>
<dbReference type="AlphaFoldDB" id="A0A6P2RN82"/>
<feature type="compositionally biased region" description="Basic and acidic residues" evidence="1">
    <location>
        <begin position="232"/>
        <end position="250"/>
    </location>
</feature>
<feature type="region of interest" description="Disordered" evidence="1">
    <location>
        <begin position="85"/>
        <end position="328"/>
    </location>
</feature>
<feature type="compositionally biased region" description="Basic and acidic residues" evidence="1">
    <location>
        <begin position="261"/>
        <end position="277"/>
    </location>
</feature>
<evidence type="ECO:0000256" key="1">
    <source>
        <dbReference type="SAM" id="MobiDB-lite"/>
    </source>
</evidence>
<dbReference type="Proteomes" id="UP000494218">
    <property type="component" value="Unassembled WGS sequence"/>
</dbReference>
<organism evidence="2 3">
    <name type="scientific">Burkholderia lata (strain ATCC 17760 / DSM 23089 / LMG 22485 / NCIMB 9086 / R18194 / 383)</name>
    <dbReference type="NCBI Taxonomy" id="482957"/>
    <lineage>
        <taxon>Bacteria</taxon>
        <taxon>Pseudomonadati</taxon>
        <taxon>Pseudomonadota</taxon>
        <taxon>Betaproteobacteria</taxon>
        <taxon>Burkholderiales</taxon>
        <taxon>Burkholderiaceae</taxon>
        <taxon>Burkholderia</taxon>
        <taxon>Burkholderia cepacia complex</taxon>
    </lineage>
</organism>